<dbReference type="EMBL" id="OV170221">
    <property type="protein sequence ID" value="CAH0713287.1"/>
    <property type="molecule type" value="Genomic_DNA"/>
</dbReference>
<dbReference type="OrthoDB" id="7487953at2759"/>
<dbReference type="AlphaFoldDB" id="A0A8J9U3Q6"/>
<keyword evidence="3" id="KW-1185">Reference proteome</keyword>
<dbReference type="Proteomes" id="UP000838878">
    <property type="component" value="Chromosome 1"/>
</dbReference>
<reference evidence="2" key="1">
    <citation type="submission" date="2021-12" db="EMBL/GenBank/DDBJ databases">
        <authorList>
            <person name="Martin H S."/>
        </authorList>
    </citation>
    <scope>NUCLEOTIDE SEQUENCE</scope>
</reference>
<feature type="non-terminal residue" evidence="2">
    <location>
        <position position="179"/>
    </location>
</feature>
<name>A0A8J9U3Q6_9NEOP</name>
<keyword evidence="1" id="KW-0732">Signal</keyword>
<gene>
    <name evidence="2" type="ORF">BINO364_LOCUS461</name>
</gene>
<accession>A0A8J9U3Q6</accession>
<evidence type="ECO:0000313" key="2">
    <source>
        <dbReference type="EMBL" id="CAH0713287.1"/>
    </source>
</evidence>
<sequence>MHTHQIIIMICLVTISITCTEMVVLDPSLYLSPSPPLTTTKDNDVQKLWSRSVDSVTKEKTRKRTPSIHSDEITTSIQQHETMEGSETFWPSFRPNVRGIHIPLSFHISGTYGGNSGTGVYTSSYMDMATGYEKLGKAVLAGTSYKSYGRYPGIRIYGGDTKPAWSGWGNGKWGHYGKG</sequence>
<evidence type="ECO:0000256" key="1">
    <source>
        <dbReference type="SAM" id="SignalP"/>
    </source>
</evidence>
<organism evidence="2 3">
    <name type="scientific">Brenthis ino</name>
    <name type="common">lesser marbled fritillary</name>
    <dbReference type="NCBI Taxonomy" id="405034"/>
    <lineage>
        <taxon>Eukaryota</taxon>
        <taxon>Metazoa</taxon>
        <taxon>Ecdysozoa</taxon>
        <taxon>Arthropoda</taxon>
        <taxon>Hexapoda</taxon>
        <taxon>Insecta</taxon>
        <taxon>Pterygota</taxon>
        <taxon>Neoptera</taxon>
        <taxon>Endopterygota</taxon>
        <taxon>Lepidoptera</taxon>
        <taxon>Glossata</taxon>
        <taxon>Ditrysia</taxon>
        <taxon>Papilionoidea</taxon>
        <taxon>Nymphalidae</taxon>
        <taxon>Heliconiinae</taxon>
        <taxon>Argynnini</taxon>
        <taxon>Brenthis</taxon>
    </lineage>
</organism>
<evidence type="ECO:0000313" key="3">
    <source>
        <dbReference type="Proteomes" id="UP000838878"/>
    </source>
</evidence>
<feature type="chain" id="PRO_5035479807" evidence="1">
    <location>
        <begin position="21"/>
        <end position="179"/>
    </location>
</feature>
<proteinExistence type="predicted"/>
<protein>
    <submittedName>
        <fullName evidence="2">Uncharacterized protein</fullName>
    </submittedName>
</protein>
<feature type="signal peptide" evidence="1">
    <location>
        <begin position="1"/>
        <end position="20"/>
    </location>
</feature>